<dbReference type="SUPFAM" id="SSF88946">
    <property type="entry name" value="Sigma2 domain of RNA polymerase sigma factors"/>
    <property type="match status" value="1"/>
</dbReference>
<evidence type="ECO:0000313" key="8">
    <source>
        <dbReference type="Proteomes" id="UP001327027"/>
    </source>
</evidence>
<evidence type="ECO:0000259" key="6">
    <source>
        <dbReference type="Pfam" id="PF08281"/>
    </source>
</evidence>
<protein>
    <submittedName>
        <fullName evidence="7">RNA polymerase sigma factor</fullName>
    </submittedName>
</protein>
<dbReference type="SUPFAM" id="SSF88659">
    <property type="entry name" value="Sigma3 and sigma4 domains of RNA polymerase sigma factors"/>
    <property type="match status" value="1"/>
</dbReference>
<dbReference type="InterPro" id="IPR014284">
    <property type="entry name" value="RNA_pol_sigma-70_dom"/>
</dbReference>
<dbReference type="PANTHER" id="PTHR43133">
    <property type="entry name" value="RNA POLYMERASE ECF-TYPE SIGMA FACTO"/>
    <property type="match status" value="1"/>
</dbReference>
<evidence type="ECO:0000256" key="2">
    <source>
        <dbReference type="ARBA" id="ARBA00023015"/>
    </source>
</evidence>
<keyword evidence="2" id="KW-0805">Transcription regulation</keyword>
<dbReference type="InterPro" id="IPR007627">
    <property type="entry name" value="RNA_pol_sigma70_r2"/>
</dbReference>
<dbReference type="Gene3D" id="1.10.10.10">
    <property type="entry name" value="Winged helix-like DNA-binding domain superfamily/Winged helix DNA-binding domain"/>
    <property type="match status" value="1"/>
</dbReference>
<gene>
    <name evidence="7" type="ORF">U6A24_22275</name>
</gene>
<dbReference type="InterPro" id="IPR013249">
    <property type="entry name" value="RNA_pol_sigma70_r4_t2"/>
</dbReference>
<dbReference type="Proteomes" id="UP001327027">
    <property type="component" value="Unassembled WGS sequence"/>
</dbReference>
<accession>A0ABU6A257</accession>
<dbReference type="InterPro" id="IPR036388">
    <property type="entry name" value="WH-like_DNA-bd_sf"/>
</dbReference>
<dbReference type="RefSeq" id="WP_324182243.1">
    <property type="nucleotide sequence ID" value="NZ_BAABAW010000018.1"/>
</dbReference>
<comment type="caution">
    <text evidence="7">The sequence shown here is derived from an EMBL/GenBank/DDBJ whole genome shotgun (WGS) entry which is preliminary data.</text>
</comment>
<feature type="domain" description="RNA polymerase sigma factor 70 region 4 type 2" evidence="6">
    <location>
        <begin position="126"/>
        <end position="176"/>
    </location>
</feature>
<dbReference type="InterPro" id="IPR013324">
    <property type="entry name" value="RNA_pol_sigma_r3/r4-like"/>
</dbReference>
<name>A0ABU6A257_9FLAO</name>
<keyword evidence="4" id="KW-0804">Transcription</keyword>
<reference evidence="7 8" key="1">
    <citation type="journal article" date="2013" name="Int. J. Syst. Evol. Microbiol.">
        <title>Aquimarina gracilis sp. nov., isolated from the gut microflora of a mussel, Mytilus coruscus, and emended description of Aquimarina spongiae.</title>
        <authorList>
            <person name="Park S.C."/>
            <person name="Choe H.N."/>
            <person name="Baik K.S."/>
            <person name="Seong C.N."/>
        </authorList>
    </citation>
    <scope>NUCLEOTIDE SEQUENCE [LARGE SCALE GENOMIC DNA]</scope>
    <source>
        <strain evidence="7 8">PSC32</strain>
    </source>
</reference>
<sequence length="183" mass="21063">MSLTQLNTEQLIAKCREQDQNAQLEIYNRYYKAMYNTALRIIKNTAEAEDIMQEAFLTAFTKLSMLEDNNMFGAWLKKIVINSSLTVARKKDSYREVTLETVEYSLAEDSHGIIEDELNSVKANTIVSTLNQLKDSYSTALSLHLIEGYDYEEICQIMNISYSNCRTLVSRAKESLRKKLQFA</sequence>
<dbReference type="Pfam" id="PF04542">
    <property type="entry name" value="Sigma70_r2"/>
    <property type="match status" value="1"/>
</dbReference>
<evidence type="ECO:0000256" key="3">
    <source>
        <dbReference type="ARBA" id="ARBA00023082"/>
    </source>
</evidence>
<feature type="domain" description="RNA polymerase sigma-70 region 2" evidence="5">
    <location>
        <begin position="26"/>
        <end position="92"/>
    </location>
</feature>
<dbReference type="Gene3D" id="1.10.1740.10">
    <property type="match status" value="1"/>
</dbReference>
<evidence type="ECO:0000256" key="4">
    <source>
        <dbReference type="ARBA" id="ARBA00023163"/>
    </source>
</evidence>
<comment type="similarity">
    <text evidence="1">Belongs to the sigma-70 factor family. ECF subfamily.</text>
</comment>
<dbReference type="Pfam" id="PF08281">
    <property type="entry name" value="Sigma70_r4_2"/>
    <property type="match status" value="1"/>
</dbReference>
<keyword evidence="8" id="KW-1185">Reference proteome</keyword>
<evidence type="ECO:0000259" key="5">
    <source>
        <dbReference type="Pfam" id="PF04542"/>
    </source>
</evidence>
<evidence type="ECO:0000256" key="1">
    <source>
        <dbReference type="ARBA" id="ARBA00010641"/>
    </source>
</evidence>
<dbReference type="CDD" id="cd06171">
    <property type="entry name" value="Sigma70_r4"/>
    <property type="match status" value="1"/>
</dbReference>
<dbReference type="PANTHER" id="PTHR43133:SF60">
    <property type="entry name" value="RNA POLYMERASE SIGMA FACTOR SIGV"/>
    <property type="match status" value="1"/>
</dbReference>
<dbReference type="NCBIfam" id="TIGR02937">
    <property type="entry name" value="sigma70-ECF"/>
    <property type="match status" value="1"/>
</dbReference>
<keyword evidence="3" id="KW-0731">Sigma factor</keyword>
<dbReference type="InterPro" id="IPR013325">
    <property type="entry name" value="RNA_pol_sigma_r2"/>
</dbReference>
<proteinExistence type="inferred from homology"/>
<dbReference type="EMBL" id="JAYKLX010000012">
    <property type="protein sequence ID" value="MEB3348221.1"/>
    <property type="molecule type" value="Genomic_DNA"/>
</dbReference>
<dbReference type="InterPro" id="IPR039425">
    <property type="entry name" value="RNA_pol_sigma-70-like"/>
</dbReference>
<organism evidence="7 8">
    <name type="scientific">Aquimarina gracilis</name>
    <dbReference type="NCBI Taxonomy" id="874422"/>
    <lineage>
        <taxon>Bacteria</taxon>
        <taxon>Pseudomonadati</taxon>
        <taxon>Bacteroidota</taxon>
        <taxon>Flavobacteriia</taxon>
        <taxon>Flavobacteriales</taxon>
        <taxon>Flavobacteriaceae</taxon>
        <taxon>Aquimarina</taxon>
    </lineage>
</organism>
<evidence type="ECO:0000313" key="7">
    <source>
        <dbReference type="EMBL" id="MEB3348221.1"/>
    </source>
</evidence>